<reference evidence="1" key="1">
    <citation type="submission" date="2015-06" db="UniProtKB">
        <authorList>
            <consortium name="EnsemblPlants"/>
        </authorList>
    </citation>
    <scope>IDENTIFICATION</scope>
</reference>
<accession>N1R4Z0</accession>
<dbReference type="AlphaFoldDB" id="N1R4Z0"/>
<evidence type="ECO:0000313" key="1">
    <source>
        <dbReference type="EnsemblPlants" id="EMT33839"/>
    </source>
</evidence>
<protein>
    <submittedName>
        <fullName evidence="1">Uncharacterized protein</fullName>
    </submittedName>
</protein>
<proteinExistence type="predicted"/>
<organism evidence="1">
    <name type="scientific">Aegilops tauschii</name>
    <name type="common">Tausch's goatgrass</name>
    <name type="synonym">Aegilops squarrosa</name>
    <dbReference type="NCBI Taxonomy" id="37682"/>
    <lineage>
        <taxon>Eukaryota</taxon>
        <taxon>Viridiplantae</taxon>
        <taxon>Streptophyta</taxon>
        <taxon>Embryophyta</taxon>
        <taxon>Tracheophyta</taxon>
        <taxon>Spermatophyta</taxon>
        <taxon>Magnoliopsida</taxon>
        <taxon>Liliopsida</taxon>
        <taxon>Poales</taxon>
        <taxon>Poaceae</taxon>
        <taxon>BOP clade</taxon>
        <taxon>Pooideae</taxon>
        <taxon>Triticodae</taxon>
        <taxon>Triticeae</taxon>
        <taxon>Triticinae</taxon>
        <taxon>Aegilops</taxon>
    </lineage>
</organism>
<name>N1R4Z0_AEGTA</name>
<sequence length="175" mass="20011">MGGRLCLISWILKKVEWLWPHLYYIWLLRKHETSTWDLHCIIDLDTSSPEVFRFMRTYQLVSPLAMIDNGHRVVLVQVQPRHSQFASAADFELRVYNPETGDMENLLDQSGLLSSEGIVLGHPTFYEESIAYPGQPHEDIIFAMSLVLRSPCHWCYERCRSALLQGSGLFAGAGA</sequence>
<dbReference type="EnsemblPlants" id="EMT33839">
    <property type="protein sequence ID" value="EMT33839"/>
    <property type="gene ID" value="F775_00738"/>
</dbReference>